<protein>
    <recommendedName>
        <fullName evidence="1">BTB domain-containing protein</fullName>
    </recommendedName>
</protein>
<accession>A0A9P8HWM2</accession>
<dbReference type="InterPro" id="IPR000210">
    <property type="entry name" value="BTB/POZ_dom"/>
</dbReference>
<organism evidence="2 3">
    <name type="scientific">Glutinoglossum americanum</name>
    <dbReference type="NCBI Taxonomy" id="1670608"/>
    <lineage>
        <taxon>Eukaryota</taxon>
        <taxon>Fungi</taxon>
        <taxon>Dikarya</taxon>
        <taxon>Ascomycota</taxon>
        <taxon>Pezizomycotina</taxon>
        <taxon>Geoglossomycetes</taxon>
        <taxon>Geoglossales</taxon>
        <taxon>Geoglossaceae</taxon>
        <taxon>Glutinoglossum</taxon>
    </lineage>
</organism>
<dbReference type="CDD" id="cd18186">
    <property type="entry name" value="BTB_POZ_ZBTB_KLHL-like"/>
    <property type="match status" value="1"/>
</dbReference>
<sequence length="353" mass="38145">MDISSASTPPVMVENKLSSLSLTDDNSPPTPETITLDSSGDVIFLVGGKTPHHQKSQLLLASSKILSLASPVFAAMFRHGFQEGKTLSSRSMDPIPLPDDNPDAIILLFKVLHFRSRDVPWDPDLGTLAHLAVVCDKYDCVEAVAAWSRVWLMGNGGTGSVRGKVEDVVMVLYVSYGLDVPSAFSEASLVLIKDHSRSFELNPELPGSDITAELIPEHLAEDIQRAREGLYSKLDEAIATGIEPLIEMGGLWCVRTRIGSYFTTLSNHNLWPPSALRKTSVQEALKRARAIIEPERGAMPSSVQPIKAALGEALAKTVGGARGMCLDCVKTGGESAREGKCRITHEESKEKGT</sequence>
<dbReference type="InterPro" id="IPR011333">
    <property type="entry name" value="SKP1/BTB/POZ_sf"/>
</dbReference>
<dbReference type="Proteomes" id="UP000698800">
    <property type="component" value="Unassembled WGS sequence"/>
</dbReference>
<gene>
    <name evidence="2" type="ORF">FGG08_006297</name>
</gene>
<dbReference type="PROSITE" id="PS50097">
    <property type="entry name" value="BTB"/>
    <property type="match status" value="1"/>
</dbReference>
<proteinExistence type="predicted"/>
<dbReference type="SUPFAM" id="SSF54695">
    <property type="entry name" value="POZ domain"/>
    <property type="match status" value="1"/>
</dbReference>
<keyword evidence="3" id="KW-1185">Reference proteome</keyword>
<evidence type="ECO:0000259" key="1">
    <source>
        <dbReference type="PROSITE" id="PS50097"/>
    </source>
</evidence>
<comment type="caution">
    <text evidence="2">The sequence shown here is derived from an EMBL/GenBank/DDBJ whole genome shotgun (WGS) entry which is preliminary data.</text>
</comment>
<evidence type="ECO:0000313" key="3">
    <source>
        <dbReference type="Proteomes" id="UP000698800"/>
    </source>
</evidence>
<feature type="domain" description="BTB" evidence="1">
    <location>
        <begin position="40"/>
        <end position="121"/>
    </location>
</feature>
<name>A0A9P8HWM2_9PEZI</name>
<dbReference type="AlphaFoldDB" id="A0A9P8HWM2"/>
<dbReference type="Gene3D" id="3.30.710.10">
    <property type="entry name" value="Potassium Channel Kv1.1, Chain A"/>
    <property type="match status" value="1"/>
</dbReference>
<dbReference type="OrthoDB" id="5275938at2759"/>
<reference evidence="2" key="1">
    <citation type="submission" date="2021-03" db="EMBL/GenBank/DDBJ databases">
        <title>Comparative genomics and phylogenomic investigation of the class Geoglossomycetes provide insights into ecological specialization and systematics.</title>
        <authorList>
            <person name="Melie T."/>
            <person name="Pirro S."/>
            <person name="Miller A.N."/>
            <person name="Quandt A."/>
        </authorList>
    </citation>
    <scope>NUCLEOTIDE SEQUENCE</scope>
    <source>
        <strain evidence="2">GBOQ0MN5Z8</strain>
    </source>
</reference>
<evidence type="ECO:0000313" key="2">
    <source>
        <dbReference type="EMBL" id="KAH0536866.1"/>
    </source>
</evidence>
<dbReference type="EMBL" id="JAGHQL010000176">
    <property type="protein sequence ID" value="KAH0536866.1"/>
    <property type="molecule type" value="Genomic_DNA"/>
</dbReference>